<dbReference type="VEuPathDB" id="FungiDB:HpaG803336"/>
<reference evidence="1" key="2">
    <citation type="submission" date="2015-06" db="UniProtKB">
        <authorList>
            <consortium name="EnsemblProtists"/>
        </authorList>
    </citation>
    <scope>IDENTIFICATION</scope>
    <source>
        <strain evidence="1">Emoy2</strain>
    </source>
</reference>
<name>M4BAM6_HYAAE</name>
<organism evidence="1 2">
    <name type="scientific">Hyaloperonospora arabidopsidis (strain Emoy2)</name>
    <name type="common">Downy mildew agent</name>
    <name type="synonym">Peronospora arabidopsidis</name>
    <dbReference type="NCBI Taxonomy" id="559515"/>
    <lineage>
        <taxon>Eukaryota</taxon>
        <taxon>Sar</taxon>
        <taxon>Stramenopiles</taxon>
        <taxon>Oomycota</taxon>
        <taxon>Peronosporomycetes</taxon>
        <taxon>Peronosporales</taxon>
        <taxon>Peronosporaceae</taxon>
        <taxon>Hyaloperonospora</taxon>
    </lineage>
</organism>
<evidence type="ECO:0000313" key="1">
    <source>
        <dbReference type="EnsemblProtists" id="HpaP803336"/>
    </source>
</evidence>
<dbReference type="Proteomes" id="UP000011713">
    <property type="component" value="Unassembled WGS sequence"/>
</dbReference>
<sequence length="76" mass="9080">MTWFASQPGLGFQVFLGQWCSGGAAASRWKWCLKRFYLTLIIRNLWEMLPFSEQVLYIMLTGRLYVWYHLTLLSQR</sequence>
<dbReference type="EMBL" id="JH598070">
    <property type="status" value="NOT_ANNOTATED_CDS"/>
    <property type="molecule type" value="Genomic_DNA"/>
</dbReference>
<reference evidence="2" key="1">
    <citation type="journal article" date="2010" name="Science">
        <title>Signatures of adaptation to obligate biotrophy in the Hyaloperonospora arabidopsidis genome.</title>
        <authorList>
            <person name="Baxter L."/>
            <person name="Tripathy S."/>
            <person name="Ishaque N."/>
            <person name="Boot N."/>
            <person name="Cabral A."/>
            <person name="Kemen E."/>
            <person name="Thines M."/>
            <person name="Ah-Fong A."/>
            <person name="Anderson R."/>
            <person name="Badejoko W."/>
            <person name="Bittner-Eddy P."/>
            <person name="Boore J.L."/>
            <person name="Chibucos M.C."/>
            <person name="Coates M."/>
            <person name="Dehal P."/>
            <person name="Delehaunty K."/>
            <person name="Dong S."/>
            <person name="Downton P."/>
            <person name="Dumas B."/>
            <person name="Fabro G."/>
            <person name="Fronick C."/>
            <person name="Fuerstenberg S.I."/>
            <person name="Fulton L."/>
            <person name="Gaulin E."/>
            <person name="Govers F."/>
            <person name="Hughes L."/>
            <person name="Humphray S."/>
            <person name="Jiang R.H."/>
            <person name="Judelson H."/>
            <person name="Kamoun S."/>
            <person name="Kyung K."/>
            <person name="Meijer H."/>
            <person name="Minx P."/>
            <person name="Morris P."/>
            <person name="Nelson J."/>
            <person name="Phuntumart V."/>
            <person name="Qutob D."/>
            <person name="Rehmany A."/>
            <person name="Rougon-Cardoso A."/>
            <person name="Ryden P."/>
            <person name="Torto-Alalibo T."/>
            <person name="Studholme D."/>
            <person name="Wang Y."/>
            <person name="Win J."/>
            <person name="Wood J."/>
            <person name="Clifton S.W."/>
            <person name="Rogers J."/>
            <person name="Van den Ackerveken G."/>
            <person name="Jones J.D."/>
            <person name="McDowell J.M."/>
            <person name="Beynon J."/>
            <person name="Tyler B.M."/>
        </authorList>
    </citation>
    <scope>NUCLEOTIDE SEQUENCE [LARGE SCALE GENOMIC DNA]</scope>
    <source>
        <strain evidence="2">Emoy2</strain>
    </source>
</reference>
<dbReference type="AlphaFoldDB" id="M4BAM6"/>
<accession>M4BAM6</accession>
<proteinExistence type="predicted"/>
<protein>
    <submittedName>
        <fullName evidence="1">Uncharacterized protein</fullName>
    </submittedName>
</protein>
<dbReference type="EnsemblProtists" id="HpaT803336">
    <property type="protein sequence ID" value="HpaP803336"/>
    <property type="gene ID" value="HpaG803336"/>
</dbReference>
<evidence type="ECO:0000313" key="2">
    <source>
        <dbReference type="Proteomes" id="UP000011713"/>
    </source>
</evidence>
<keyword evidence="2" id="KW-1185">Reference proteome</keyword>
<dbReference type="HOGENOM" id="CLU_2659810_0_0_1"/>
<dbReference type="InParanoid" id="M4BAM6"/>